<dbReference type="PROSITE" id="PS50157">
    <property type="entry name" value="ZINC_FINGER_C2H2_2"/>
    <property type="match status" value="3"/>
</dbReference>
<evidence type="ECO:0000313" key="9">
    <source>
        <dbReference type="EMBL" id="KYB28279.1"/>
    </source>
</evidence>
<evidence type="ECO:0000256" key="4">
    <source>
        <dbReference type="ARBA" id="ARBA00022771"/>
    </source>
</evidence>
<dbReference type="SUPFAM" id="SSF57667">
    <property type="entry name" value="beta-beta-alpha zinc fingers"/>
    <property type="match status" value="1"/>
</dbReference>
<evidence type="ECO:0000256" key="6">
    <source>
        <dbReference type="ARBA" id="ARBA00023242"/>
    </source>
</evidence>
<evidence type="ECO:0000259" key="8">
    <source>
        <dbReference type="PROSITE" id="PS50157"/>
    </source>
</evidence>
<dbReference type="GO" id="GO:0000981">
    <property type="term" value="F:DNA-binding transcription factor activity, RNA polymerase II-specific"/>
    <property type="evidence" value="ECO:0000318"/>
    <property type="project" value="GO_Central"/>
</dbReference>
<dbReference type="eggNOG" id="KOG1721">
    <property type="taxonomic scope" value="Eukaryota"/>
</dbReference>
<dbReference type="PANTHER" id="PTHR24381">
    <property type="entry name" value="ZINC FINGER PROTEIN"/>
    <property type="match status" value="1"/>
</dbReference>
<reference evidence="9 10" key="2">
    <citation type="journal article" date="2010" name="Nucleic Acids Res.">
        <title>BeetleBase in 2010: revisions to provide comprehensive genomic information for Tribolium castaneum.</title>
        <authorList>
            <person name="Kim H.S."/>
            <person name="Murphy T."/>
            <person name="Xia J."/>
            <person name="Caragea D."/>
            <person name="Park Y."/>
            <person name="Beeman R.W."/>
            <person name="Lorenzen M.D."/>
            <person name="Butcher S."/>
            <person name="Manak J.R."/>
            <person name="Brown S.J."/>
        </authorList>
    </citation>
    <scope>GENOME REANNOTATION</scope>
    <source>
        <strain evidence="9 10">Georgia GA2</strain>
    </source>
</reference>
<dbReference type="GO" id="GO:0006355">
    <property type="term" value="P:regulation of DNA-templated transcription"/>
    <property type="evidence" value="ECO:0000318"/>
    <property type="project" value="GO_Central"/>
</dbReference>
<feature type="domain" description="C2H2-type" evidence="8">
    <location>
        <begin position="273"/>
        <end position="301"/>
    </location>
</feature>
<protein>
    <submittedName>
        <fullName evidence="9">Zinc finger protein 449-like Protein</fullName>
    </submittedName>
</protein>
<keyword evidence="2" id="KW-0479">Metal-binding</keyword>
<keyword evidence="4 7" id="KW-0863">Zinc-finger</keyword>
<dbReference type="GO" id="GO:0000978">
    <property type="term" value="F:RNA polymerase II cis-regulatory region sequence-specific DNA binding"/>
    <property type="evidence" value="ECO:0000318"/>
    <property type="project" value="GO_Central"/>
</dbReference>
<keyword evidence="5" id="KW-0862">Zinc</keyword>
<gene>
    <name evidence="9" type="primary">AUGUSTUS-3.0.2_32655</name>
    <name evidence="9" type="ORF">TcasGA2_TC032655</name>
</gene>
<evidence type="ECO:0000256" key="2">
    <source>
        <dbReference type="ARBA" id="ARBA00022723"/>
    </source>
</evidence>
<keyword evidence="6" id="KW-0539">Nucleus</keyword>
<keyword evidence="10" id="KW-1185">Reference proteome</keyword>
<proteinExistence type="predicted"/>
<organism evidence="9 10">
    <name type="scientific">Tribolium castaneum</name>
    <name type="common">Red flour beetle</name>
    <dbReference type="NCBI Taxonomy" id="7070"/>
    <lineage>
        <taxon>Eukaryota</taxon>
        <taxon>Metazoa</taxon>
        <taxon>Ecdysozoa</taxon>
        <taxon>Arthropoda</taxon>
        <taxon>Hexapoda</taxon>
        <taxon>Insecta</taxon>
        <taxon>Pterygota</taxon>
        <taxon>Neoptera</taxon>
        <taxon>Endopterygota</taxon>
        <taxon>Coleoptera</taxon>
        <taxon>Polyphaga</taxon>
        <taxon>Cucujiformia</taxon>
        <taxon>Tenebrionidae</taxon>
        <taxon>Tenebrionidae incertae sedis</taxon>
        <taxon>Tribolium</taxon>
    </lineage>
</organism>
<dbReference type="InterPro" id="IPR036236">
    <property type="entry name" value="Znf_C2H2_sf"/>
</dbReference>
<keyword evidence="3" id="KW-0677">Repeat</keyword>
<dbReference type="SMART" id="SM00355">
    <property type="entry name" value="ZnF_C2H2"/>
    <property type="match status" value="6"/>
</dbReference>
<feature type="domain" description="C2H2-type" evidence="8">
    <location>
        <begin position="301"/>
        <end position="323"/>
    </location>
</feature>
<dbReference type="PROSITE" id="PS00028">
    <property type="entry name" value="ZINC_FINGER_C2H2_1"/>
    <property type="match status" value="5"/>
</dbReference>
<evidence type="ECO:0000313" key="10">
    <source>
        <dbReference type="Proteomes" id="UP000007266"/>
    </source>
</evidence>
<dbReference type="Gene3D" id="3.30.160.60">
    <property type="entry name" value="Classic Zinc Finger"/>
    <property type="match status" value="1"/>
</dbReference>
<sequence length="331" mass="39150">MFPDKNEFLKHHLHQYGQTFNCCKCGNKYKTITDLYSHLEEHKTKTIVVEQDGEVVEEIVLNYENDDEIEDGNELLYILDDSQCVNEVVIEEDIPTQPEDKDKSENLTIVQLEHGYVIPNVVEGEVEEIVALNGKQKTLPAKLQPSTSKVVYAPQPRARSSQPRRRNVVPDFSSTNYLFVSPNEEVDIPHYKCLRCEQLFINKFVFFRHIEKGKCYINNCDVCSATFAKNSEFYYHYVVEHTDRAICNFCFRTFMYEKNVKEHMLRHLDQFRHRCDDCNKGFYTVREYRNHYKNRHMGIRHTCQVCSRSFADEYYFRRHLATHDQAAIVIE</sequence>
<evidence type="ECO:0000256" key="1">
    <source>
        <dbReference type="ARBA" id="ARBA00004123"/>
    </source>
</evidence>
<comment type="subcellular location">
    <subcellularLocation>
        <location evidence="1">Nucleus</location>
    </subcellularLocation>
</comment>
<accession>A0A139WJX3</accession>
<dbReference type="Pfam" id="PF00096">
    <property type="entry name" value="zf-C2H2"/>
    <property type="match status" value="1"/>
</dbReference>
<dbReference type="PANTHER" id="PTHR24381:SF393">
    <property type="entry name" value="CHROMATIN-LINKED ADAPTOR FOR MSL PROTEINS, ISOFORM B"/>
    <property type="match status" value="1"/>
</dbReference>
<dbReference type="InParanoid" id="A0A139WJX3"/>
<feature type="domain" description="C2H2-type" evidence="8">
    <location>
        <begin position="20"/>
        <end position="47"/>
    </location>
</feature>
<name>A0A139WJX3_TRICA</name>
<dbReference type="InterPro" id="IPR013087">
    <property type="entry name" value="Znf_C2H2_type"/>
</dbReference>
<dbReference type="GO" id="GO:0005634">
    <property type="term" value="C:nucleus"/>
    <property type="evidence" value="ECO:0007669"/>
    <property type="project" value="UniProtKB-SubCell"/>
</dbReference>
<dbReference type="Proteomes" id="UP000007266">
    <property type="component" value="Linkage group 3"/>
</dbReference>
<dbReference type="AlphaFoldDB" id="A0A139WJX3"/>
<evidence type="ECO:0000256" key="5">
    <source>
        <dbReference type="ARBA" id="ARBA00022833"/>
    </source>
</evidence>
<evidence type="ECO:0000256" key="3">
    <source>
        <dbReference type="ARBA" id="ARBA00022737"/>
    </source>
</evidence>
<reference evidence="9 10" key="1">
    <citation type="journal article" date="2008" name="Nature">
        <title>The genome of the model beetle and pest Tribolium castaneum.</title>
        <authorList>
            <consortium name="Tribolium Genome Sequencing Consortium"/>
            <person name="Richards S."/>
            <person name="Gibbs R.A."/>
            <person name="Weinstock G.M."/>
            <person name="Brown S.J."/>
            <person name="Denell R."/>
            <person name="Beeman R.W."/>
            <person name="Gibbs R."/>
            <person name="Beeman R.W."/>
            <person name="Brown S.J."/>
            <person name="Bucher G."/>
            <person name="Friedrich M."/>
            <person name="Grimmelikhuijzen C.J."/>
            <person name="Klingler M."/>
            <person name="Lorenzen M."/>
            <person name="Richards S."/>
            <person name="Roth S."/>
            <person name="Schroder R."/>
            <person name="Tautz D."/>
            <person name="Zdobnov E.M."/>
            <person name="Muzny D."/>
            <person name="Gibbs R.A."/>
            <person name="Weinstock G.M."/>
            <person name="Attaway T."/>
            <person name="Bell S."/>
            <person name="Buhay C.J."/>
            <person name="Chandrabose M.N."/>
            <person name="Chavez D."/>
            <person name="Clerk-Blankenburg K.P."/>
            <person name="Cree A."/>
            <person name="Dao M."/>
            <person name="Davis C."/>
            <person name="Chacko J."/>
            <person name="Dinh H."/>
            <person name="Dugan-Rocha S."/>
            <person name="Fowler G."/>
            <person name="Garner T.T."/>
            <person name="Garnes J."/>
            <person name="Gnirke A."/>
            <person name="Hawes A."/>
            <person name="Hernandez J."/>
            <person name="Hines S."/>
            <person name="Holder M."/>
            <person name="Hume J."/>
            <person name="Jhangiani S.N."/>
            <person name="Joshi V."/>
            <person name="Khan Z.M."/>
            <person name="Jackson L."/>
            <person name="Kovar C."/>
            <person name="Kowis A."/>
            <person name="Lee S."/>
            <person name="Lewis L.R."/>
            <person name="Margolis J."/>
            <person name="Morgan M."/>
            <person name="Nazareth L.V."/>
            <person name="Nguyen N."/>
            <person name="Okwuonu G."/>
            <person name="Parker D."/>
            <person name="Richards S."/>
            <person name="Ruiz S.J."/>
            <person name="Santibanez J."/>
            <person name="Savard J."/>
            <person name="Scherer S.E."/>
            <person name="Schneider B."/>
            <person name="Sodergren E."/>
            <person name="Tautz D."/>
            <person name="Vattahil S."/>
            <person name="Villasana D."/>
            <person name="White C.S."/>
            <person name="Wright R."/>
            <person name="Park Y."/>
            <person name="Beeman R.W."/>
            <person name="Lord J."/>
            <person name="Oppert B."/>
            <person name="Lorenzen M."/>
            <person name="Brown S."/>
            <person name="Wang L."/>
            <person name="Savard J."/>
            <person name="Tautz D."/>
            <person name="Richards S."/>
            <person name="Weinstock G."/>
            <person name="Gibbs R.A."/>
            <person name="Liu Y."/>
            <person name="Worley K."/>
            <person name="Weinstock G."/>
            <person name="Elsik C.G."/>
            <person name="Reese J.T."/>
            <person name="Elhaik E."/>
            <person name="Landan G."/>
            <person name="Graur D."/>
            <person name="Arensburger P."/>
            <person name="Atkinson P."/>
            <person name="Beeman R.W."/>
            <person name="Beidler J."/>
            <person name="Brown S.J."/>
            <person name="Demuth J.P."/>
            <person name="Drury D.W."/>
            <person name="Du Y.Z."/>
            <person name="Fujiwara H."/>
            <person name="Lorenzen M."/>
            <person name="Maselli V."/>
            <person name="Osanai M."/>
            <person name="Park Y."/>
            <person name="Robertson H.M."/>
            <person name="Tu Z."/>
            <person name="Wang J.J."/>
            <person name="Wang S."/>
            <person name="Richards S."/>
            <person name="Song H."/>
            <person name="Zhang L."/>
            <person name="Sodergren E."/>
            <person name="Werner D."/>
            <person name="Stanke M."/>
            <person name="Morgenstern B."/>
            <person name="Solovyev V."/>
            <person name="Kosarev P."/>
            <person name="Brown G."/>
            <person name="Chen H.C."/>
            <person name="Ermolaeva O."/>
            <person name="Hlavina W."/>
            <person name="Kapustin Y."/>
            <person name="Kiryutin B."/>
            <person name="Kitts P."/>
            <person name="Maglott D."/>
            <person name="Pruitt K."/>
            <person name="Sapojnikov V."/>
            <person name="Souvorov A."/>
            <person name="Mackey A.J."/>
            <person name="Waterhouse R.M."/>
            <person name="Wyder S."/>
            <person name="Zdobnov E.M."/>
            <person name="Zdobnov E.M."/>
            <person name="Wyder S."/>
            <person name="Kriventseva E.V."/>
            <person name="Kadowaki T."/>
            <person name="Bork P."/>
            <person name="Aranda M."/>
            <person name="Bao R."/>
            <person name="Beermann A."/>
            <person name="Berns N."/>
            <person name="Bolognesi R."/>
            <person name="Bonneton F."/>
            <person name="Bopp D."/>
            <person name="Brown S.J."/>
            <person name="Bucher G."/>
            <person name="Butts T."/>
            <person name="Chaumot A."/>
            <person name="Denell R.E."/>
            <person name="Ferrier D.E."/>
            <person name="Friedrich M."/>
            <person name="Gordon C.M."/>
            <person name="Jindra M."/>
            <person name="Klingler M."/>
            <person name="Lan Q."/>
            <person name="Lattorff H.M."/>
            <person name="Laudet V."/>
            <person name="von Levetsow C."/>
            <person name="Liu Z."/>
            <person name="Lutz R."/>
            <person name="Lynch J.A."/>
            <person name="da Fonseca R.N."/>
            <person name="Posnien N."/>
            <person name="Reuter R."/>
            <person name="Roth S."/>
            <person name="Savard J."/>
            <person name="Schinko J.B."/>
            <person name="Schmitt C."/>
            <person name="Schoppmeier M."/>
            <person name="Schroder R."/>
            <person name="Shippy T.D."/>
            <person name="Simonnet F."/>
            <person name="Marques-Souza H."/>
            <person name="Tautz D."/>
            <person name="Tomoyasu Y."/>
            <person name="Trauner J."/>
            <person name="Van der Zee M."/>
            <person name="Vervoort M."/>
            <person name="Wittkopp N."/>
            <person name="Wimmer E.A."/>
            <person name="Yang X."/>
            <person name="Jones A.K."/>
            <person name="Sattelle D.B."/>
            <person name="Ebert P.R."/>
            <person name="Nelson D."/>
            <person name="Scott J.G."/>
            <person name="Beeman R.W."/>
            <person name="Muthukrishnan S."/>
            <person name="Kramer K.J."/>
            <person name="Arakane Y."/>
            <person name="Beeman R.W."/>
            <person name="Zhu Q."/>
            <person name="Hogenkamp D."/>
            <person name="Dixit R."/>
            <person name="Oppert B."/>
            <person name="Jiang H."/>
            <person name="Zou Z."/>
            <person name="Marshall J."/>
            <person name="Elpidina E."/>
            <person name="Vinokurov K."/>
            <person name="Oppert C."/>
            <person name="Zou Z."/>
            <person name="Evans J."/>
            <person name="Lu Z."/>
            <person name="Zhao P."/>
            <person name="Sumathipala N."/>
            <person name="Altincicek B."/>
            <person name="Vilcinskas A."/>
            <person name="Williams M."/>
            <person name="Hultmark D."/>
            <person name="Hetru C."/>
            <person name="Jiang H."/>
            <person name="Grimmelikhuijzen C.J."/>
            <person name="Hauser F."/>
            <person name="Cazzamali G."/>
            <person name="Williamson M."/>
            <person name="Park Y."/>
            <person name="Li B."/>
            <person name="Tanaka Y."/>
            <person name="Predel R."/>
            <person name="Neupert S."/>
            <person name="Schachtner J."/>
            <person name="Verleyen P."/>
            <person name="Raible F."/>
            <person name="Bork P."/>
            <person name="Friedrich M."/>
            <person name="Walden K.K."/>
            <person name="Robertson H.M."/>
            <person name="Angeli S."/>
            <person name="Foret S."/>
            <person name="Bucher G."/>
            <person name="Schuetz S."/>
            <person name="Maleszka R."/>
            <person name="Wimmer E.A."/>
            <person name="Beeman R.W."/>
            <person name="Lorenzen M."/>
            <person name="Tomoyasu Y."/>
            <person name="Miller S.C."/>
            <person name="Grossmann D."/>
            <person name="Bucher G."/>
        </authorList>
    </citation>
    <scope>NUCLEOTIDE SEQUENCE [LARGE SCALE GENOMIC DNA]</scope>
    <source>
        <strain evidence="9 10">Georgia GA2</strain>
    </source>
</reference>
<evidence type="ECO:0000256" key="7">
    <source>
        <dbReference type="PROSITE-ProRule" id="PRU00042"/>
    </source>
</evidence>
<dbReference type="GO" id="GO:0008270">
    <property type="term" value="F:zinc ion binding"/>
    <property type="evidence" value="ECO:0007669"/>
    <property type="project" value="UniProtKB-KW"/>
</dbReference>
<dbReference type="EMBL" id="KQ971332">
    <property type="protein sequence ID" value="KYB28279.1"/>
    <property type="molecule type" value="Genomic_DNA"/>
</dbReference>